<dbReference type="GeneTree" id="ENSGT00940000165023"/>
<evidence type="ECO:0008006" key="4">
    <source>
        <dbReference type="Google" id="ProtNLM"/>
    </source>
</evidence>
<feature type="compositionally biased region" description="Polar residues" evidence="1">
    <location>
        <begin position="28"/>
        <end position="42"/>
    </location>
</feature>
<evidence type="ECO:0000256" key="1">
    <source>
        <dbReference type="SAM" id="MobiDB-lite"/>
    </source>
</evidence>
<accession>A0A3Q2PA65</accession>
<sequence>MGEKPGRLLAYRLKQLNSMNHIPGVRQSGGTAPLNTQDNSRAIKSMPPNKAPGLDCIPLDFYQSFEDILSPLLLDIYNEAFQNGSLPQSMHSALITLTHKKGKDALDPNGYRPISLLNCDQKLLAKVLN</sequence>
<name>A0A3Q2PA65_FUNHE</name>
<dbReference type="Proteomes" id="UP000265000">
    <property type="component" value="Unplaced"/>
</dbReference>
<proteinExistence type="predicted"/>
<dbReference type="PANTHER" id="PTHR19446">
    <property type="entry name" value="REVERSE TRANSCRIPTASES"/>
    <property type="match status" value="1"/>
</dbReference>
<protein>
    <recommendedName>
        <fullName evidence="4">Reverse transcriptase domain-containing protein</fullName>
    </recommendedName>
</protein>
<evidence type="ECO:0000313" key="3">
    <source>
        <dbReference type="Proteomes" id="UP000265000"/>
    </source>
</evidence>
<reference evidence="2" key="2">
    <citation type="submission" date="2025-09" db="UniProtKB">
        <authorList>
            <consortium name="Ensembl"/>
        </authorList>
    </citation>
    <scope>IDENTIFICATION</scope>
</reference>
<keyword evidence="3" id="KW-1185">Reference proteome</keyword>
<evidence type="ECO:0000313" key="2">
    <source>
        <dbReference type="Ensembl" id="ENSFHEP00000009454.1"/>
    </source>
</evidence>
<organism evidence="2 3">
    <name type="scientific">Fundulus heteroclitus</name>
    <name type="common">Killifish</name>
    <name type="synonym">Mummichog</name>
    <dbReference type="NCBI Taxonomy" id="8078"/>
    <lineage>
        <taxon>Eukaryota</taxon>
        <taxon>Metazoa</taxon>
        <taxon>Chordata</taxon>
        <taxon>Craniata</taxon>
        <taxon>Vertebrata</taxon>
        <taxon>Euteleostomi</taxon>
        <taxon>Actinopterygii</taxon>
        <taxon>Neopterygii</taxon>
        <taxon>Teleostei</taxon>
        <taxon>Neoteleostei</taxon>
        <taxon>Acanthomorphata</taxon>
        <taxon>Ovalentaria</taxon>
        <taxon>Atherinomorphae</taxon>
        <taxon>Cyprinodontiformes</taxon>
        <taxon>Fundulidae</taxon>
        <taxon>Fundulus</taxon>
    </lineage>
</organism>
<reference evidence="2" key="1">
    <citation type="submission" date="2025-08" db="UniProtKB">
        <authorList>
            <consortium name="Ensembl"/>
        </authorList>
    </citation>
    <scope>IDENTIFICATION</scope>
</reference>
<feature type="region of interest" description="Disordered" evidence="1">
    <location>
        <begin position="22"/>
        <end position="49"/>
    </location>
</feature>
<dbReference type="Ensembl" id="ENSFHET00000000463.1">
    <property type="protein sequence ID" value="ENSFHEP00000009454.1"/>
    <property type="gene ID" value="ENSFHEG00000010691.1"/>
</dbReference>
<dbReference type="AlphaFoldDB" id="A0A3Q2PA65"/>